<dbReference type="Gene3D" id="2.40.170.20">
    <property type="entry name" value="TonB-dependent receptor, beta-barrel domain"/>
    <property type="match status" value="1"/>
</dbReference>
<feature type="domain" description="TonB-dependent receptor plug" evidence="5">
    <location>
        <begin position="129"/>
        <end position="221"/>
    </location>
</feature>
<keyword evidence="4" id="KW-0732">Signal</keyword>
<accession>A0A2S1LRT3</accession>
<comment type="subcellular location">
    <subcellularLocation>
        <location evidence="1">Cell outer membrane</location>
    </subcellularLocation>
</comment>
<evidence type="ECO:0000256" key="1">
    <source>
        <dbReference type="ARBA" id="ARBA00004442"/>
    </source>
</evidence>
<keyword evidence="2" id="KW-0472">Membrane</keyword>
<proteinExistence type="predicted"/>
<name>A0A2S1LRT3_9FLAO</name>
<dbReference type="KEGG" id="fki:FK004_15210"/>
<feature type="signal peptide" evidence="4">
    <location>
        <begin position="1"/>
        <end position="21"/>
    </location>
</feature>
<dbReference type="Pfam" id="PF14905">
    <property type="entry name" value="OMP_b-brl_3"/>
    <property type="match status" value="1"/>
</dbReference>
<feature type="domain" description="Outer membrane protein beta-barrel" evidence="6">
    <location>
        <begin position="379"/>
        <end position="785"/>
    </location>
</feature>
<evidence type="ECO:0000256" key="4">
    <source>
        <dbReference type="SAM" id="SignalP"/>
    </source>
</evidence>
<organism evidence="7 8">
    <name type="scientific">Flavobacterium kingsejongi</name>
    <dbReference type="NCBI Taxonomy" id="1678728"/>
    <lineage>
        <taxon>Bacteria</taxon>
        <taxon>Pseudomonadati</taxon>
        <taxon>Bacteroidota</taxon>
        <taxon>Flavobacteriia</taxon>
        <taxon>Flavobacteriales</taxon>
        <taxon>Flavobacteriaceae</taxon>
        <taxon>Flavobacterium</taxon>
    </lineage>
</organism>
<feature type="chain" id="PRO_5015447282" description="TonB-dependent receptor" evidence="4">
    <location>
        <begin position="22"/>
        <end position="811"/>
    </location>
</feature>
<evidence type="ECO:0000259" key="5">
    <source>
        <dbReference type="Pfam" id="PF07715"/>
    </source>
</evidence>
<sequence>MNKKAQKLLLFLLFYAGIVHAQTVGTISGTVISSSNQPLKGITVTLLATPQKEAVTDGNGKFEFTGLEFMEYSIQVNSPDFATYQSGKFQLTVQQKELIIPTIVLQESINNLDEVVVQKEKSYIEHKIDRTVINVDALLSNAGADALEVLEKAPGIQVDENGTISINGKSGVMVFIDDKPTNLSGADLEMYLKSLPSSTLSQIEIITNPPAKYDAAGTAGIINIKTKKNRNVGFNGNFSSRLLQGRRSYSTNSLNLNYSKDKIRLYGNLSYAKQEIINHLYIFRRFKNEDESAKLLFDQNTRIYSRSNSGTIKLGMDYYLSDSSTLGVSVDGTFRSGLGTKAGESVLSSPAGVTDSIVRSNNYETRKFDYGAVNLNFRHDFDSLGTKITMDADYLHYTMDGDQRFVNATYQQDGMLKSTDELLGSLPSTINIYSFKTDYEQPLGSGKMDAGYKISYSKTDNIADYDDVTMGGIVPNYDRSNHFQYDEVINAAYVNYNVGFGKFSLQTGLRLENTTSKGNQLGNVEKPPSTFRRNYTNLFPTVYFSYQLDSVVNSQITLSYGKRINRPYYQSLNPFLSPLDKFTYYSGNPYLNPSFGNAVELQYNYTSLFSAALGYEKTRDNITESIEIRDGIYYSRPGNIGRSENLSLNLSTDLPVTKWWNFNLNTSVSYVSFKSQLYTETLNTEGAFWSVSGGNRFTFQKDWSAELGGRYISKQESAQFTAGARSAINLAVQKKILNKQGSIRFIFNDIFYSYLNKGVINNLRLTDASYRNLVDTRFVGLVFTYAFGKVIENKKKYEGGGAESEQNRIKG</sequence>
<keyword evidence="8" id="KW-1185">Reference proteome</keyword>
<dbReference type="EMBL" id="CP020919">
    <property type="protein sequence ID" value="AWG26473.1"/>
    <property type="molecule type" value="Genomic_DNA"/>
</dbReference>
<evidence type="ECO:0000256" key="3">
    <source>
        <dbReference type="ARBA" id="ARBA00023237"/>
    </source>
</evidence>
<dbReference type="SUPFAM" id="SSF56935">
    <property type="entry name" value="Porins"/>
    <property type="match status" value="1"/>
</dbReference>
<dbReference type="InterPro" id="IPR012910">
    <property type="entry name" value="Plug_dom"/>
</dbReference>
<evidence type="ECO:0008006" key="9">
    <source>
        <dbReference type="Google" id="ProtNLM"/>
    </source>
</evidence>
<dbReference type="SUPFAM" id="SSF49464">
    <property type="entry name" value="Carboxypeptidase regulatory domain-like"/>
    <property type="match status" value="1"/>
</dbReference>
<evidence type="ECO:0000259" key="6">
    <source>
        <dbReference type="Pfam" id="PF14905"/>
    </source>
</evidence>
<dbReference type="Gene3D" id="2.60.40.1120">
    <property type="entry name" value="Carboxypeptidase-like, regulatory domain"/>
    <property type="match status" value="1"/>
</dbReference>
<dbReference type="InterPro" id="IPR041700">
    <property type="entry name" value="OMP_b-brl_3"/>
</dbReference>
<dbReference type="OrthoDB" id="8764943at2"/>
<dbReference type="PANTHER" id="PTHR40980">
    <property type="entry name" value="PLUG DOMAIN-CONTAINING PROTEIN"/>
    <property type="match status" value="1"/>
</dbReference>
<dbReference type="InterPro" id="IPR008969">
    <property type="entry name" value="CarboxyPept-like_regulatory"/>
</dbReference>
<dbReference type="RefSeq" id="WP_108737995.1">
    <property type="nucleotide sequence ID" value="NZ_CP020919.1"/>
</dbReference>
<dbReference type="Pfam" id="PF13715">
    <property type="entry name" value="CarbopepD_reg_2"/>
    <property type="match status" value="1"/>
</dbReference>
<protein>
    <recommendedName>
        <fullName evidence="9">TonB-dependent receptor</fullName>
    </recommendedName>
</protein>
<dbReference type="AlphaFoldDB" id="A0A2S1LRT3"/>
<dbReference type="Proteomes" id="UP000244677">
    <property type="component" value="Chromosome"/>
</dbReference>
<evidence type="ECO:0000256" key="2">
    <source>
        <dbReference type="ARBA" id="ARBA00023136"/>
    </source>
</evidence>
<evidence type="ECO:0000313" key="8">
    <source>
        <dbReference type="Proteomes" id="UP000244677"/>
    </source>
</evidence>
<evidence type="ECO:0000313" key="7">
    <source>
        <dbReference type="EMBL" id="AWG26473.1"/>
    </source>
</evidence>
<dbReference type="InterPro" id="IPR036942">
    <property type="entry name" value="Beta-barrel_TonB_sf"/>
</dbReference>
<reference evidence="7 8" key="1">
    <citation type="submission" date="2017-04" db="EMBL/GenBank/DDBJ databases">
        <title>Complete genome sequence of Flavobacterium kingsejong AJ004.</title>
        <authorList>
            <person name="Lee P.C."/>
        </authorList>
    </citation>
    <scope>NUCLEOTIDE SEQUENCE [LARGE SCALE GENOMIC DNA]</scope>
    <source>
        <strain evidence="7 8">AJ004</strain>
    </source>
</reference>
<keyword evidence="3" id="KW-0998">Cell outer membrane</keyword>
<dbReference type="Pfam" id="PF07715">
    <property type="entry name" value="Plug"/>
    <property type="match status" value="1"/>
</dbReference>
<dbReference type="GO" id="GO:0009279">
    <property type="term" value="C:cell outer membrane"/>
    <property type="evidence" value="ECO:0007669"/>
    <property type="project" value="UniProtKB-SubCell"/>
</dbReference>
<gene>
    <name evidence="7" type="ORF">FK004_15210</name>
</gene>
<dbReference type="PANTHER" id="PTHR40980:SF4">
    <property type="entry name" value="TONB-DEPENDENT RECEPTOR-LIKE BETA-BARREL DOMAIN-CONTAINING PROTEIN"/>
    <property type="match status" value="1"/>
</dbReference>